<evidence type="ECO:0000313" key="2">
    <source>
        <dbReference type="EMBL" id="MZK08976.1"/>
    </source>
</evidence>
<dbReference type="RefSeq" id="WP_005422839.1">
    <property type="nucleotide sequence ID" value="NZ_WWSF01000002.1"/>
</dbReference>
<dbReference type="InterPro" id="IPR054738">
    <property type="entry name" value="Siphovirus-type_tail_C"/>
</dbReference>
<dbReference type="AlphaFoldDB" id="A0A6N9JR39"/>
<evidence type="ECO:0000313" key="3">
    <source>
        <dbReference type="Proteomes" id="UP000449249"/>
    </source>
</evidence>
<reference evidence="2 3" key="1">
    <citation type="journal article" date="2019" name="Nat. Med.">
        <title>A library of human gut bacterial isolates paired with longitudinal multiomics data enables mechanistic microbiome research.</title>
        <authorList>
            <person name="Poyet M."/>
            <person name="Groussin M."/>
            <person name="Gibbons S.M."/>
            <person name="Avila-Pacheco J."/>
            <person name="Jiang X."/>
            <person name="Kearney S.M."/>
            <person name="Perrotta A.R."/>
            <person name="Berdy B."/>
            <person name="Zhao S."/>
            <person name="Lieberman T.D."/>
            <person name="Swanson P.K."/>
            <person name="Smith M."/>
            <person name="Roesemann S."/>
            <person name="Alexander J.E."/>
            <person name="Rich S.A."/>
            <person name="Livny J."/>
            <person name="Vlamakis H."/>
            <person name="Clish C."/>
            <person name="Bullock K."/>
            <person name="Deik A."/>
            <person name="Scott J."/>
            <person name="Pierce K.A."/>
            <person name="Xavier R.J."/>
            <person name="Alm E.J."/>
        </authorList>
    </citation>
    <scope>NUCLEOTIDE SEQUENCE [LARGE SCALE GENOMIC DNA]</scope>
    <source>
        <strain evidence="2 3">BIOML-A1</strain>
    </source>
</reference>
<accession>A0A6N9JR39</accession>
<proteinExistence type="predicted"/>
<evidence type="ECO:0000259" key="1">
    <source>
        <dbReference type="Pfam" id="PF22768"/>
    </source>
</evidence>
<sequence length="232" mass="26224">MIINGIDVRRYGATLLTAETKPPKMTANYEMMSKALLPTEYDTDIPLGSMTMTIYFRGKNRATLERTMSSFMQNFRSSCIMEEIRGFKGKYKGFLAGDDYEKTLEKEKRILTLEFDGFFFDDEAEGIFDQELEGKLYAEGSRDTPCIIEVTAKADLTNYKITLNGEPYTIESLMDGETIVINGKTGKITKEGDNAFGSVDLWAFPKLKTGRNDLAFSTNGARVTVRYSPMWL</sequence>
<dbReference type="GeneID" id="79804108"/>
<dbReference type="Proteomes" id="UP000449249">
    <property type="component" value="Unassembled WGS sequence"/>
</dbReference>
<organism evidence="2 3">
    <name type="scientific">Dorea longicatena</name>
    <dbReference type="NCBI Taxonomy" id="88431"/>
    <lineage>
        <taxon>Bacteria</taxon>
        <taxon>Bacillati</taxon>
        <taxon>Bacillota</taxon>
        <taxon>Clostridia</taxon>
        <taxon>Lachnospirales</taxon>
        <taxon>Lachnospiraceae</taxon>
        <taxon>Dorea</taxon>
    </lineage>
</organism>
<dbReference type="Gene3D" id="2.60.120.860">
    <property type="match status" value="1"/>
</dbReference>
<feature type="domain" description="Siphovirus-type tail component C-terminal" evidence="1">
    <location>
        <begin position="139"/>
        <end position="231"/>
    </location>
</feature>
<protein>
    <recommendedName>
        <fullName evidence="1">Siphovirus-type tail component C-terminal domain-containing protein</fullName>
    </recommendedName>
</protein>
<name>A0A6N9JR39_9FIRM</name>
<gene>
    <name evidence="2" type="ORF">GT576_01120</name>
</gene>
<dbReference type="Pfam" id="PF22768">
    <property type="entry name" value="SPP1_Dit"/>
    <property type="match status" value="1"/>
</dbReference>
<comment type="caution">
    <text evidence="2">The sequence shown here is derived from an EMBL/GenBank/DDBJ whole genome shotgun (WGS) entry which is preliminary data.</text>
</comment>
<dbReference type="EMBL" id="WWSH01000001">
    <property type="protein sequence ID" value="MZK08976.1"/>
    <property type="molecule type" value="Genomic_DNA"/>
</dbReference>